<dbReference type="InterPro" id="IPR022641">
    <property type="entry name" value="CheR_N"/>
</dbReference>
<dbReference type="Gene3D" id="3.40.50.150">
    <property type="entry name" value="Vaccinia Virus protein VP39"/>
    <property type="match status" value="1"/>
</dbReference>
<dbReference type="GO" id="GO:0008168">
    <property type="term" value="F:methyltransferase activity"/>
    <property type="evidence" value="ECO:0007669"/>
    <property type="project" value="UniProtKB-KW"/>
</dbReference>
<keyword evidence="2" id="KW-0489">Methyltransferase</keyword>
<name>A0ABU5DGK3_9BURK</name>
<dbReference type="Pfam" id="PF01739">
    <property type="entry name" value="CheR"/>
    <property type="match status" value="1"/>
</dbReference>
<dbReference type="Proteomes" id="UP001285263">
    <property type="component" value="Unassembled WGS sequence"/>
</dbReference>
<keyword evidence="3" id="KW-1185">Reference proteome</keyword>
<dbReference type="SUPFAM" id="SSF47757">
    <property type="entry name" value="Chemotaxis receptor methyltransferase CheR, N-terminal domain"/>
    <property type="match status" value="1"/>
</dbReference>
<gene>
    <name evidence="2" type="ORF">SNE35_12915</name>
</gene>
<accession>A0ABU5DGK3</accession>
<dbReference type="Pfam" id="PF03705">
    <property type="entry name" value="CheR_N"/>
    <property type="match status" value="1"/>
</dbReference>
<proteinExistence type="predicted"/>
<reference evidence="2 3" key="1">
    <citation type="submission" date="2023-11" db="EMBL/GenBank/DDBJ databases">
        <title>Paucibacter sp. nov., isolated from fresh soil in Korea.</title>
        <authorList>
            <person name="Le N.T.T."/>
        </authorList>
    </citation>
    <scope>NUCLEOTIDE SEQUENCE [LARGE SCALE GENOMIC DNA]</scope>
    <source>
        <strain evidence="2 3">R3-3</strain>
    </source>
</reference>
<dbReference type="GO" id="GO:0032259">
    <property type="term" value="P:methylation"/>
    <property type="evidence" value="ECO:0007669"/>
    <property type="project" value="UniProtKB-KW"/>
</dbReference>
<dbReference type="SMART" id="SM00138">
    <property type="entry name" value="MeTrc"/>
    <property type="match status" value="1"/>
</dbReference>
<keyword evidence="2" id="KW-0808">Transferase</keyword>
<organism evidence="2 3">
    <name type="scientific">Roseateles agri</name>
    <dbReference type="NCBI Taxonomy" id="3098619"/>
    <lineage>
        <taxon>Bacteria</taxon>
        <taxon>Pseudomonadati</taxon>
        <taxon>Pseudomonadota</taxon>
        <taxon>Betaproteobacteria</taxon>
        <taxon>Burkholderiales</taxon>
        <taxon>Sphaerotilaceae</taxon>
        <taxon>Roseateles</taxon>
    </lineage>
</organism>
<dbReference type="PRINTS" id="PR00996">
    <property type="entry name" value="CHERMTFRASE"/>
</dbReference>
<dbReference type="InterPro" id="IPR022642">
    <property type="entry name" value="CheR_C"/>
</dbReference>
<comment type="caution">
    <text evidence="2">The sequence shown here is derived from an EMBL/GenBank/DDBJ whole genome shotgun (WGS) entry which is preliminary data.</text>
</comment>
<evidence type="ECO:0000259" key="1">
    <source>
        <dbReference type="PROSITE" id="PS50123"/>
    </source>
</evidence>
<protein>
    <submittedName>
        <fullName evidence="2">CheR family methyltransferase</fullName>
    </submittedName>
</protein>
<dbReference type="PANTHER" id="PTHR24422">
    <property type="entry name" value="CHEMOTAXIS PROTEIN METHYLTRANSFERASE"/>
    <property type="match status" value="1"/>
</dbReference>
<dbReference type="EMBL" id="JAXCLA010000004">
    <property type="protein sequence ID" value="MDY0745416.1"/>
    <property type="molecule type" value="Genomic_DNA"/>
</dbReference>
<dbReference type="SUPFAM" id="SSF53335">
    <property type="entry name" value="S-adenosyl-L-methionine-dependent methyltransferases"/>
    <property type="match status" value="1"/>
</dbReference>
<dbReference type="RefSeq" id="WP_320423832.1">
    <property type="nucleotide sequence ID" value="NZ_JAXCLA010000004.1"/>
</dbReference>
<dbReference type="InterPro" id="IPR029063">
    <property type="entry name" value="SAM-dependent_MTases_sf"/>
</dbReference>
<sequence length="305" mass="34458">MPSAATEPADTDAEILADVEIRVLMEAIYLRYQHDFRAYAPGLLRRRMVQAMAQMGYRRMADLQHALLREPAVFGRLLQYLTVQVSEMFRDPAYFRALREEVLPQLSTWPSLKVWVAGCSHGEEVWSMAILLHEAGLLDRTIIYATDINPQALQRAEDGVFPRDRAALFSRNYLASGGKGSLSDYYTCAYDAIAFDRSLRRQITFADHSLATDAVFSEVHLVSCRNVLIYFTPALQDRSIGLFRDALVRGGFLGLGSRETLQFSAHAGAFEPLHAQADVKLYRRLPDAMVASTSRRRTSSSWTRQ</sequence>
<dbReference type="PANTHER" id="PTHR24422:SF8">
    <property type="entry name" value="CHEMOTAXIS PROTEIN"/>
    <property type="match status" value="1"/>
</dbReference>
<dbReference type="InterPro" id="IPR000780">
    <property type="entry name" value="CheR_MeTrfase"/>
</dbReference>
<evidence type="ECO:0000313" key="3">
    <source>
        <dbReference type="Proteomes" id="UP001285263"/>
    </source>
</evidence>
<dbReference type="PROSITE" id="PS50123">
    <property type="entry name" value="CHER"/>
    <property type="match status" value="1"/>
</dbReference>
<dbReference type="InterPro" id="IPR050903">
    <property type="entry name" value="Bact_Chemotaxis_MeTrfase"/>
</dbReference>
<feature type="domain" description="CheR-type methyltransferase" evidence="1">
    <location>
        <begin position="16"/>
        <end position="271"/>
    </location>
</feature>
<evidence type="ECO:0000313" key="2">
    <source>
        <dbReference type="EMBL" id="MDY0745416.1"/>
    </source>
</evidence>